<organism evidence="2 3">
    <name type="scientific">Lactuca sativa</name>
    <name type="common">Garden lettuce</name>
    <dbReference type="NCBI Taxonomy" id="4236"/>
    <lineage>
        <taxon>Eukaryota</taxon>
        <taxon>Viridiplantae</taxon>
        <taxon>Streptophyta</taxon>
        <taxon>Embryophyta</taxon>
        <taxon>Tracheophyta</taxon>
        <taxon>Spermatophyta</taxon>
        <taxon>Magnoliopsida</taxon>
        <taxon>eudicotyledons</taxon>
        <taxon>Gunneridae</taxon>
        <taxon>Pentapetalae</taxon>
        <taxon>asterids</taxon>
        <taxon>campanulids</taxon>
        <taxon>Asterales</taxon>
        <taxon>Asteraceae</taxon>
        <taxon>Cichorioideae</taxon>
        <taxon>Cichorieae</taxon>
        <taxon>Lactucinae</taxon>
        <taxon>Lactuca</taxon>
    </lineage>
</organism>
<evidence type="ECO:0000313" key="2">
    <source>
        <dbReference type="EMBL" id="KAJ0198525.1"/>
    </source>
</evidence>
<evidence type="ECO:0000256" key="1">
    <source>
        <dbReference type="SAM" id="MobiDB-lite"/>
    </source>
</evidence>
<evidence type="ECO:0000313" key="3">
    <source>
        <dbReference type="Proteomes" id="UP000235145"/>
    </source>
</evidence>
<sequence length="193" mass="21989">MILIVCFGGNEMKVYREIVGGEIEEQEAYGRILEPVEKLKGGLRSRSPRPRYRDEYKGYRRISRSSSRDRYYGRDKDRYKSRTLMQRGRYDDDYDDERSPSRSPIRSPSRSRSPEGGGNEKASTSSPYSHGRADSRSPLQRSDSNGLPGPMGLMSTSHLEQEAAVLALSTLMTIAPAEVYAEFEKKLLLFYIT</sequence>
<dbReference type="Proteomes" id="UP000235145">
    <property type="component" value="Unassembled WGS sequence"/>
</dbReference>
<dbReference type="EMBL" id="NBSK02000007">
    <property type="protein sequence ID" value="KAJ0198525.1"/>
    <property type="molecule type" value="Genomic_DNA"/>
</dbReference>
<keyword evidence="3" id="KW-1185">Reference proteome</keyword>
<protein>
    <submittedName>
        <fullName evidence="2">Uncharacterized protein</fullName>
    </submittedName>
</protein>
<name>A0A9R1V5C5_LACSA</name>
<proteinExistence type="predicted"/>
<gene>
    <name evidence="2" type="ORF">LSAT_V11C700371740</name>
</gene>
<feature type="compositionally biased region" description="Basic residues" evidence="1">
    <location>
        <begin position="41"/>
        <end position="50"/>
    </location>
</feature>
<reference evidence="2 3" key="1">
    <citation type="journal article" date="2017" name="Nat. Commun.">
        <title>Genome assembly with in vitro proximity ligation data and whole-genome triplication in lettuce.</title>
        <authorList>
            <person name="Reyes-Chin-Wo S."/>
            <person name="Wang Z."/>
            <person name="Yang X."/>
            <person name="Kozik A."/>
            <person name="Arikit S."/>
            <person name="Song C."/>
            <person name="Xia L."/>
            <person name="Froenicke L."/>
            <person name="Lavelle D.O."/>
            <person name="Truco M.J."/>
            <person name="Xia R."/>
            <person name="Zhu S."/>
            <person name="Xu C."/>
            <person name="Xu H."/>
            <person name="Xu X."/>
            <person name="Cox K."/>
            <person name="Korf I."/>
            <person name="Meyers B.C."/>
            <person name="Michelmore R.W."/>
        </authorList>
    </citation>
    <scope>NUCLEOTIDE SEQUENCE [LARGE SCALE GENOMIC DNA]</scope>
    <source>
        <strain evidence="3">cv. Salinas</strain>
        <tissue evidence="2">Seedlings</tissue>
    </source>
</reference>
<feature type="compositionally biased region" description="Low complexity" evidence="1">
    <location>
        <begin position="101"/>
        <end position="111"/>
    </location>
</feature>
<feature type="region of interest" description="Disordered" evidence="1">
    <location>
        <begin position="41"/>
        <end position="154"/>
    </location>
</feature>
<comment type="caution">
    <text evidence="2">The sequence shown here is derived from an EMBL/GenBank/DDBJ whole genome shotgun (WGS) entry which is preliminary data.</text>
</comment>
<accession>A0A9R1V5C5</accession>
<feature type="compositionally biased region" description="Basic and acidic residues" evidence="1">
    <location>
        <begin position="66"/>
        <end position="80"/>
    </location>
</feature>
<dbReference type="AlphaFoldDB" id="A0A9R1V5C5"/>